<dbReference type="Pfam" id="PF00534">
    <property type="entry name" value="Glycos_transf_1"/>
    <property type="match status" value="1"/>
</dbReference>
<dbReference type="InterPro" id="IPR001296">
    <property type="entry name" value="Glyco_trans_1"/>
</dbReference>
<dbReference type="GO" id="GO:0016757">
    <property type="term" value="F:glycosyltransferase activity"/>
    <property type="evidence" value="ECO:0007669"/>
    <property type="project" value="InterPro"/>
</dbReference>
<dbReference type="Pfam" id="PF13439">
    <property type="entry name" value="Glyco_transf_4"/>
    <property type="match status" value="1"/>
</dbReference>
<sequence length="383" mass="43401">MKILFDSQAFDMQRYGGVSRLYASLFEGLNNTKENLEYTIPIGQTNNAYLLSMPQFADEKYRVTGLAAVKDFKGKKALVKLLGKVDPNSSYSKVVRELKKQEFDIFHPTYYNPYFLKYLGKKPYVLTVYDMIHELYPQYFKVDRAAAFKKKVIPPATRIIAISEHTKQDLMRLYHIPEDRVDVVHLGNSLQPVTEMPSGMPALPERYVLYVGSRAKYKNFEGFMKAVIPLLKADKSLHVIAAGGYSVNNNFSGDELAWFAKEGISEQLTQMSINDQKLAYLYQNALCFVFPSLYEGFGIPALESFACCCPAVLSTASSLPEVGGEAALYADPHNEEELRHQIASLINDQALRETMVAKGKERLKLFSWEQAAAKTIEIYKRIQ</sequence>
<dbReference type="Proteomes" id="UP000186917">
    <property type="component" value="Unassembled WGS sequence"/>
</dbReference>
<dbReference type="OrthoDB" id="9801609at2"/>
<keyword evidence="5" id="KW-1185">Reference proteome</keyword>
<feature type="domain" description="Glycosyl transferase family 1" evidence="2">
    <location>
        <begin position="205"/>
        <end position="362"/>
    </location>
</feature>
<dbReference type="RefSeq" id="WP_076377764.1">
    <property type="nucleotide sequence ID" value="NZ_AP017422.1"/>
</dbReference>
<protein>
    <submittedName>
        <fullName evidence="4">Glycosyltransferase involved in cell wall bisynthesis</fullName>
    </submittedName>
</protein>
<dbReference type="InterPro" id="IPR028098">
    <property type="entry name" value="Glyco_trans_4-like_N"/>
</dbReference>
<dbReference type="PANTHER" id="PTHR46401">
    <property type="entry name" value="GLYCOSYLTRANSFERASE WBBK-RELATED"/>
    <property type="match status" value="1"/>
</dbReference>
<gene>
    <name evidence="4" type="ORF">SAMN05421788_102188</name>
</gene>
<dbReference type="KEGG" id="fln:FLA_3212"/>
<proteinExistence type="predicted"/>
<evidence type="ECO:0000259" key="3">
    <source>
        <dbReference type="Pfam" id="PF13439"/>
    </source>
</evidence>
<evidence type="ECO:0000259" key="2">
    <source>
        <dbReference type="Pfam" id="PF00534"/>
    </source>
</evidence>
<dbReference type="CDD" id="cd03809">
    <property type="entry name" value="GT4_MtfB-like"/>
    <property type="match status" value="1"/>
</dbReference>
<dbReference type="SUPFAM" id="SSF53756">
    <property type="entry name" value="UDP-Glycosyltransferase/glycogen phosphorylase"/>
    <property type="match status" value="1"/>
</dbReference>
<accession>A0A173MI63</accession>
<feature type="domain" description="Glycosyltransferase subfamily 4-like N-terminal" evidence="3">
    <location>
        <begin position="90"/>
        <end position="187"/>
    </location>
</feature>
<dbReference type="AlphaFoldDB" id="A0A173MI63"/>
<dbReference type="STRING" id="477680.SAMN05421788_102188"/>
<name>A0A173MI63_9BACT</name>
<dbReference type="EMBL" id="FTOR01000002">
    <property type="protein sequence ID" value="SIS93545.1"/>
    <property type="molecule type" value="Genomic_DNA"/>
</dbReference>
<evidence type="ECO:0000313" key="4">
    <source>
        <dbReference type="EMBL" id="SIS93545.1"/>
    </source>
</evidence>
<reference evidence="5" key="1">
    <citation type="submission" date="2017-01" db="EMBL/GenBank/DDBJ databases">
        <authorList>
            <person name="Varghese N."/>
            <person name="Submissions S."/>
        </authorList>
    </citation>
    <scope>NUCLEOTIDE SEQUENCE [LARGE SCALE GENOMIC DNA]</scope>
    <source>
        <strain evidence="5">DSM 21054</strain>
    </source>
</reference>
<evidence type="ECO:0000256" key="1">
    <source>
        <dbReference type="ARBA" id="ARBA00022679"/>
    </source>
</evidence>
<dbReference type="GO" id="GO:0009103">
    <property type="term" value="P:lipopolysaccharide biosynthetic process"/>
    <property type="evidence" value="ECO:0007669"/>
    <property type="project" value="TreeGrafter"/>
</dbReference>
<organism evidence="4 5">
    <name type="scientific">Filimonas lacunae</name>
    <dbReference type="NCBI Taxonomy" id="477680"/>
    <lineage>
        <taxon>Bacteria</taxon>
        <taxon>Pseudomonadati</taxon>
        <taxon>Bacteroidota</taxon>
        <taxon>Chitinophagia</taxon>
        <taxon>Chitinophagales</taxon>
        <taxon>Chitinophagaceae</taxon>
        <taxon>Filimonas</taxon>
    </lineage>
</organism>
<dbReference type="Gene3D" id="3.40.50.2000">
    <property type="entry name" value="Glycogen Phosphorylase B"/>
    <property type="match status" value="2"/>
</dbReference>
<dbReference type="PANTHER" id="PTHR46401:SF2">
    <property type="entry name" value="GLYCOSYLTRANSFERASE WBBK-RELATED"/>
    <property type="match status" value="1"/>
</dbReference>
<keyword evidence="1 4" id="KW-0808">Transferase</keyword>
<evidence type="ECO:0000313" key="5">
    <source>
        <dbReference type="Proteomes" id="UP000186917"/>
    </source>
</evidence>